<name>A0A3N0B4W3_9ACTN</name>
<evidence type="ECO:0000313" key="2">
    <source>
        <dbReference type="EMBL" id="HJF66551.1"/>
    </source>
</evidence>
<dbReference type="PANTHER" id="PTHR37298">
    <property type="entry name" value="UPF0111 PROTEIN YKAA"/>
    <property type="match status" value="1"/>
</dbReference>
<dbReference type="InterPro" id="IPR038078">
    <property type="entry name" value="PhoU-like_sf"/>
</dbReference>
<reference evidence="2" key="4">
    <citation type="submission" date="2021-09" db="EMBL/GenBank/DDBJ databases">
        <authorList>
            <person name="Gilroy R."/>
        </authorList>
    </citation>
    <scope>NUCLEOTIDE SEQUENCE</scope>
    <source>
        <strain evidence="2">ChiGjej6B6-11269</strain>
    </source>
</reference>
<reference evidence="4" key="1">
    <citation type="submission" date="2018-05" db="EMBL/GenBank/DDBJ databases">
        <title>Genome Sequencing of selected type strains of the family Eggerthellaceae.</title>
        <authorList>
            <person name="Danylec N."/>
            <person name="Stoll D.A."/>
            <person name="Doetsch A."/>
            <person name="Huch M."/>
        </authorList>
    </citation>
    <scope>NUCLEOTIDE SEQUENCE [LARGE SCALE GENOMIC DNA]</scope>
    <source>
        <strain evidence="4">DSM 24851</strain>
    </source>
</reference>
<reference evidence="2" key="3">
    <citation type="journal article" date="2021" name="PeerJ">
        <title>Extensive microbial diversity within the chicken gut microbiome revealed by metagenomics and culture.</title>
        <authorList>
            <person name="Gilroy R."/>
            <person name="Ravi A."/>
            <person name="Getino M."/>
            <person name="Pursley I."/>
            <person name="Horton D.L."/>
            <person name="Alikhan N.F."/>
            <person name="Baker D."/>
            <person name="Gharbi K."/>
            <person name="Hall N."/>
            <person name="Watson M."/>
            <person name="Adriaenssens E.M."/>
            <person name="Foster-Nyarko E."/>
            <person name="Jarju S."/>
            <person name="Secka A."/>
            <person name="Antonio M."/>
            <person name="Oren A."/>
            <person name="Chaudhuri R.R."/>
            <person name="La Ragione R."/>
            <person name="Hildebrand F."/>
            <person name="Pallen M.J."/>
        </authorList>
    </citation>
    <scope>NUCLEOTIDE SEQUENCE</scope>
    <source>
        <strain evidence="2">ChiGjej6B6-11269</strain>
    </source>
</reference>
<protein>
    <submittedName>
        <fullName evidence="3">DUF47 domain-containing protein</fullName>
    </submittedName>
    <submittedName>
        <fullName evidence="2">DUF47 family protein</fullName>
    </submittedName>
</protein>
<dbReference type="InterPro" id="IPR052912">
    <property type="entry name" value="UPF0111_domain"/>
</dbReference>
<dbReference type="Pfam" id="PF01865">
    <property type="entry name" value="PhoU_div"/>
    <property type="match status" value="1"/>
</dbReference>
<dbReference type="Proteomes" id="UP000269591">
    <property type="component" value="Unassembled WGS sequence"/>
</dbReference>
<comment type="caution">
    <text evidence="3">The sequence shown here is derived from an EMBL/GenBank/DDBJ whole genome shotgun (WGS) entry which is preliminary data.</text>
</comment>
<evidence type="ECO:0000256" key="1">
    <source>
        <dbReference type="ARBA" id="ARBA00008591"/>
    </source>
</evidence>
<evidence type="ECO:0000313" key="4">
    <source>
        <dbReference type="Proteomes" id="UP000269591"/>
    </source>
</evidence>
<dbReference type="PANTHER" id="PTHR37298:SF1">
    <property type="entry name" value="UPF0111 PROTEIN YKAA"/>
    <property type="match status" value="1"/>
</dbReference>
<dbReference type="EMBL" id="QIBX01000001">
    <property type="protein sequence ID" value="RNL42163.1"/>
    <property type="molecule type" value="Genomic_DNA"/>
</dbReference>
<dbReference type="AlphaFoldDB" id="A0A3N0B4W3"/>
<dbReference type="Gene3D" id="1.20.58.220">
    <property type="entry name" value="Phosphate transport system protein phou homolog 2, domain 2"/>
    <property type="match status" value="1"/>
</dbReference>
<proteinExistence type="inferred from homology"/>
<sequence>MSLKSRFNYFDAFEKQVDLACQEAELLIEIIENFTTSDAVLPEITRAHAIEHAGDEVCHEVFEALAVDFITPIEREDVIAITQGLDDVVDYMESTIQRFYMYNVTSMHPRAVEFARLLLKSCQALKAAMCDFRDFKKSKKLSALLVSVSDVEEEADDLFFHVMRDLYLRSEESPADVFIWDKLFQRLENTADACEHVVDTMRMVMLKNA</sequence>
<evidence type="ECO:0000313" key="3">
    <source>
        <dbReference type="EMBL" id="RNL42163.1"/>
    </source>
</evidence>
<keyword evidence="4" id="KW-1185">Reference proteome</keyword>
<organism evidence="3 4">
    <name type="scientific">Slackia equolifaciens</name>
    <dbReference type="NCBI Taxonomy" id="498718"/>
    <lineage>
        <taxon>Bacteria</taxon>
        <taxon>Bacillati</taxon>
        <taxon>Actinomycetota</taxon>
        <taxon>Coriobacteriia</taxon>
        <taxon>Eggerthellales</taxon>
        <taxon>Eggerthellaceae</taxon>
        <taxon>Slackia</taxon>
    </lineage>
</organism>
<dbReference type="RefSeq" id="WP_123208021.1">
    <property type="nucleotide sequence ID" value="NZ_JBHTHO010000013.1"/>
</dbReference>
<comment type="similarity">
    <text evidence="1">Belongs to the UPF0111 family.</text>
</comment>
<accession>A0A3N0B4W3</accession>
<dbReference type="EMBL" id="DYWI01000203">
    <property type="protein sequence ID" value="HJF66551.1"/>
    <property type="molecule type" value="Genomic_DNA"/>
</dbReference>
<dbReference type="OrthoDB" id="9797568at2"/>
<dbReference type="InterPro" id="IPR018445">
    <property type="entry name" value="Put_Phosphate_transp_reg"/>
</dbReference>
<gene>
    <name evidence="3" type="ORF">DMP06_01815</name>
    <name evidence="2" type="ORF">K8U77_10630</name>
</gene>
<reference evidence="3" key="2">
    <citation type="journal article" date="2019" name="Microbiol. Resour. Announc.">
        <title>Draft Genome Sequences of Type Strains of Gordonibacter faecihominis, Paraeggerthella hongkongensis, Parvibacter caecicola,Slackia equolifaciens, Slackia faecicanis, and Slackia isoflavoniconvertens.</title>
        <authorList>
            <person name="Danylec N."/>
            <person name="Stoll D.A."/>
            <person name="Dotsch A."/>
            <person name="Huch M."/>
        </authorList>
    </citation>
    <scope>NUCLEOTIDE SEQUENCE</scope>
    <source>
        <strain evidence="3">DSM 24851</strain>
    </source>
</reference>
<dbReference type="Proteomes" id="UP000786989">
    <property type="component" value="Unassembled WGS sequence"/>
</dbReference>